<organism evidence="2 3">
    <name type="scientific">Allosaccharopolyspora coralli</name>
    <dbReference type="NCBI Taxonomy" id="2665642"/>
    <lineage>
        <taxon>Bacteria</taxon>
        <taxon>Bacillati</taxon>
        <taxon>Actinomycetota</taxon>
        <taxon>Actinomycetes</taxon>
        <taxon>Pseudonocardiales</taxon>
        <taxon>Pseudonocardiaceae</taxon>
        <taxon>Allosaccharopolyspora</taxon>
    </lineage>
</organism>
<dbReference type="Gene3D" id="3.30.70.930">
    <property type="match status" value="1"/>
</dbReference>
<proteinExistence type="predicted"/>
<evidence type="ECO:0000313" key="2">
    <source>
        <dbReference type="EMBL" id="QGK70138.1"/>
    </source>
</evidence>
<dbReference type="KEGG" id="sace:GIY23_11915"/>
<dbReference type="SUPFAM" id="SSF89957">
    <property type="entry name" value="MTH1187/YkoF-like"/>
    <property type="match status" value="1"/>
</dbReference>
<dbReference type="RefSeq" id="WP_154076721.1">
    <property type="nucleotide sequence ID" value="NZ_CP045929.1"/>
</dbReference>
<name>A0A5Q3Q6B1_9PSEU</name>
<gene>
    <name evidence="2" type="ORF">GIY23_11915</name>
</gene>
<accession>A0A5Q3Q6B1</accession>
<evidence type="ECO:0008006" key="4">
    <source>
        <dbReference type="Google" id="ProtNLM"/>
    </source>
</evidence>
<feature type="compositionally biased region" description="Low complexity" evidence="1">
    <location>
        <begin position="1"/>
        <end position="11"/>
    </location>
</feature>
<dbReference type="Proteomes" id="UP000371041">
    <property type="component" value="Chromosome"/>
</dbReference>
<dbReference type="AlphaFoldDB" id="A0A5Q3Q6B1"/>
<dbReference type="InterPro" id="IPR029756">
    <property type="entry name" value="MTH1187/YkoF-like"/>
</dbReference>
<sequence>MILRAEFTTEPFETEGEPPSHALAARDCLEKTGLRADFGPLGTSTTGEQATVVSALSSVIDTALAHGAHQITLQVTVEGATAGDEA</sequence>
<reference evidence="3" key="1">
    <citation type="submission" date="2019-11" db="EMBL/GenBank/DDBJ databases">
        <title>The complete genome sequence of Saccharopolyspora sp. E2A.</title>
        <authorList>
            <person name="Zhang G."/>
        </authorList>
    </citation>
    <scope>NUCLEOTIDE SEQUENCE [LARGE SCALE GENOMIC DNA]</scope>
    <source>
        <strain evidence="3">E2A</strain>
    </source>
</reference>
<evidence type="ECO:0000313" key="3">
    <source>
        <dbReference type="Proteomes" id="UP000371041"/>
    </source>
</evidence>
<evidence type="ECO:0000256" key="1">
    <source>
        <dbReference type="SAM" id="MobiDB-lite"/>
    </source>
</evidence>
<feature type="region of interest" description="Disordered" evidence="1">
    <location>
        <begin position="1"/>
        <end position="21"/>
    </location>
</feature>
<dbReference type="EMBL" id="CP045929">
    <property type="protein sequence ID" value="QGK70138.1"/>
    <property type="molecule type" value="Genomic_DNA"/>
</dbReference>
<keyword evidence="3" id="KW-1185">Reference proteome</keyword>
<protein>
    <recommendedName>
        <fullName evidence="4">Thiamine-binding protein domain-containing protein</fullName>
    </recommendedName>
</protein>